<evidence type="ECO:0000313" key="3">
    <source>
        <dbReference type="EMBL" id="MBB3222099.1"/>
    </source>
</evidence>
<dbReference type="AlphaFoldDB" id="A0A4P8HR74"/>
<gene>
    <name evidence="4" type="ORF">FCL38_19370</name>
    <name evidence="3" type="ORF">FHS02_002918</name>
</gene>
<dbReference type="Pfam" id="PF00403">
    <property type="entry name" value="HMA"/>
    <property type="match status" value="1"/>
</dbReference>
<dbReference type="EMBL" id="JACHXS010000005">
    <property type="protein sequence ID" value="MBB3222099.1"/>
    <property type="molecule type" value="Genomic_DNA"/>
</dbReference>
<dbReference type="InterPro" id="IPR017969">
    <property type="entry name" value="Heavy-metal-associated_CS"/>
</dbReference>
<name>A0A4P8HR74_9BURK</name>
<evidence type="ECO:0000313" key="6">
    <source>
        <dbReference type="Proteomes" id="UP000584325"/>
    </source>
</evidence>
<dbReference type="InterPro" id="IPR036163">
    <property type="entry name" value="HMA_dom_sf"/>
</dbReference>
<feature type="domain" description="HMA" evidence="2">
    <location>
        <begin position="1"/>
        <end position="63"/>
    </location>
</feature>
<dbReference type="Proteomes" id="UP000584325">
    <property type="component" value="Unassembled WGS sequence"/>
</dbReference>
<protein>
    <submittedName>
        <fullName evidence="3">Copper chaperone</fullName>
    </submittedName>
    <submittedName>
        <fullName evidence="4">Heavy-metal-associated domain-containing protein</fullName>
    </submittedName>
</protein>
<dbReference type="InterPro" id="IPR006121">
    <property type="entry name" value="HMA_dom"/>
</dbReference>
<organism evidence="3 6">
    <name type="scientific">Pseudoduganella umbonata</name>
    <dbReference type="NCBI Taxonomy" id="864828"/>
    <lineage>
        <taxon>Bacteria</taxon>
        <taxon>Pseudomonadati</taxon>
        <taxon>Pseudomonadota</taxon>
        <taxon>Betaproteobacteria</taxon>
        <taxon>Burkholderiales</taxon>
        <taxon>Oxalobacteraceae</taxon>
        <taxon>Telluria group</taxon>
        <taxon>Pseudoduganella</taxon>
    </lineage>
</organism>
<dbReference type="PROSITE" id="PS01047">
    <property type="entry name" value="HMA_1"/>
    <property type="match status" value="1"/>
</dbReference>
<dbReference type="SUPFAM" id="SSF55008">
    <property type="entry name" value="HMA, heavy metal-associated domain"/>
    <property type="match status" value="1"/>
</dbReference>
<dbReference type="PROSITE" id="PS50846">
    <property type="entry name" value="HMA_2"/>
    <property type="match status" value="1"/>
</dbReference>
<dbReference type="OrthoDB" id="9813965at2"/>
<dbReference type="GO" id="GO:0046872">
    <property type="term" value="F:metal ion binding"/>
    <property type="evidence" value="ECO:0007669"/>
    <property type="project" value="UniProtKB-KW"/>
</dbReference>
<proteinExistence type="predicted"/>
<sequence>MYEFQVEKMNCGGCASSVKRSVQGVDSSAKVDIDLSSRTVRVDTEVDIDKVKAAIIEAGYPVAGSTKL</sequence>
<dbReference type="Gene3D" id="3.30.70.100">
    <property type="match status" value="1"/>
</dbReference>
<dbReference type="RefSeq" id="WP_137315175.1">
    <property type="nucleotide sequence ID" value="NZ_CP040017.1"/>
</dbReference>
<keyword evidence="5" id="KW-1185">Reference proteome</keyword>
<accession>A0A4P8HR74</accession>
<evidence type="ECO:0000256" key="1">
    <source>
        <dbReference type="ARBA" id="ARBA00022723"/>
    </source>
</evidence>
<evidence type="ECO:0000313" key="4">
    <source>
        <dbReference type="EMBL" id="QCP12339.1"/>
    </source>
</evidence>
<evidence type="ECO:0000313" key="5">
    <source>
        <dbReference type="Proteomes" id="UP000298763"/>
    </source>
</evidence>
<reference evidence="4 5" key="1">
    <citation type="submission" date="2019-05" db="EMBL/GenBank/DDBJ databases">
        <title>Draft Genome Sequences of Six Type Strains of the Genus Massilia.</title>
        <authorList>
            <person name="Miess H."/>
            <person name="Frediansyhah A."/>
            <person name="Gross H."/>
        </authorList>
    </citation>
    <scope>NUCLEOTIDE SEQUENCE [LARGE SCALE GENOMIC DNA]</scope>
    <source>
        <strain evidence="4 5">DSMZ 26121</strain>
    </source>
</reference>
<dbReference type="EMBL" id="CP040017">
    <property type="protein sequence ID" value="QCP12339.1"/>
    <property type="molecule type" value="Genomic_DNA"/>
</dbReference>
<evidence type="ECO:0000259" key="2">
    <source>
        <dbReference type="PROSITE" id="PS50846"/>
    </source>
</evidence>
<dbReference type="Proteomes" id="UP000298763">
    <property type="component" value="Chromosome"/>
</dbReference>
<keyword evidence="1" id="KW-0479">Metal-binding</keyword>
<reference evidence="3 6" key="2">
    <citation type="submission" date="2020-08" db="EMBL/GenBank/DDBJ databases">
        <title>Genomic Encyclopedia of Type Strains, Phase III (KMG-III): the genomes of soil and plant-associated and newly described type strains.</title>
        <authorList>
            <person name="Whitman W."/>
        </authorList>
    </citation>
    <scope>NUCLEOTIDE SEQUENCE [LARGE SCALE GENOMIC DNA]</scope>
    <source>
        <strain evidence="3 6">CECT 7753</strain>
    </source>
</reference>
<dbReference type="CDD" id="cd00371">
    <property type="entry name" value="HMA"/>
    <property type="match status" value="1"/>
</dbReference>